<protein>
    <recommendedName>
        <fullName evidence="3">DUF4214 domain-containing protein</fullName>
    </recommendedName>
</protein>
<keyword evidence="2" id="KW-1185">Reference proteome</keyword>
<dbReference type="Proteomes" id="UP000001423">
    <property type="component" value="Chromosome"/>
</dbReference>
<organism evidence="1 2">
    <name type="scientific">Prochlorococcus marinus (strain MIT 9313)</name>
    <dbReference type="NCBI Taxonomy" id="74547"/>
    <lineage>
        <taxon>Bacteria</taxon>
        <taxon>Bacillati</taxon>
        <taxon>Cyanobacteriota</taxon>
        <taxon>Cyanophyceae</taxon>
        <taxon>Synechococcales</taxon>
        <taxon>Prochlorococcaceae</taxon>
        <taxon>Prochlorococcus</taxon>
    </lineage>
</organism>
<dbReference type="OrthoDB" id="561758at2"/>
<accession>Q7V968</accession>
<reference evidence="1 2" key="1">
    <citation type="journal article" date="2003" name="Nature">
        <title>Genome divergence in two Prochlorococcus ecotypes reflects oceanic niche differentiation.</title>
        <authorList>
            <person name="Rocap G."/>
            <person name="Larimer F.W."/>
            <person name="Lamerdin J.E."/>
            <person name="Malfatti S."/>
            <person name="Chain P."/>
            <person name="Ahlgren N.A."/>
            <person name="Arellano A."/>
            <person name="Coleman M."/>
            <person name="Hauser L."/>
            <person name="Hess W.R."/>
            <person name="Johnson Z.I."/>
            <person name="Land M.L."/>
            <person name="Lindell D."/>
            <person name="Post A.F."/>
            <person name="Regala W."/>
            <person name="Shah M."/>
            <person name="Shaw S.L."/>
            <person name="Steglich C."/>
            <person name="Sullivan M.B."/>
            <person name="Ting C.S."/>
            <person name="Tolonen A."/>
            <person name="Webb E.A."/>
            <person name="Zinser E.R."/>
            <person name="Chisholm S.W."/>
        </authorList>
    </citation>
    <scope>NUCLEOTIDE SEQUENCE [LARGE SCALE GENOMIC DNA]</scope>
    <source>
        <strain evidence="2">MIT 9313</strain>
    </source>
</reference>
<gene>
    <name evidence="1" type="ordered locus">PMT_0090</name>
</gene>
<dbReference type="RefSeq" id="WP_011129469.1">
    <property type="nucleotide sequence ID" value="NC_005071.1"/>
</dbReference>
<sequence>MNIAYFGRPADPASLGAWPASGTTPGELVLQFVGTAEYNTNTIVPNSVETTGGGKTLNETNLINTFYNRLFGRDASITEIDGWTNALATGAVNSDYLGITILNAGLNLPAATEMRQVLVAKFDTAQLWTGDLYNDPTARGAYSSSTAIESGMSFLATVTTSTAATSEATAAAVDDMTSTSGTGTGGQAFNQIANNAVLTDGANTNNAGTGPGFTPTASTLGANNDTVRLSVFRGATIADSTSTDEDILILDQTGLVQTALAVAGFENINLNGAAGLSVGTLAGVQTVNFNNAGFLSAGTTISTANYFIANTGANALGTAGGSLSQLSLSFNSATDGGSFAMARTTALSATFTSTAVNSYTLSSLVASGSIEVNAGSANTLNLNIGGAGVFTGGGTFSAANFTVNAVSQFNTLASVSANTGANNVYSFQGGGLNTYTLNGAVGGAQVSQHLTNFSGLDALGLKTLTASSGFSAGLISASFSFNLQDGAFAVSLGGTAVVAGFTSFASGVMSNGLLNFSAANASGASDVFTLNFNASTAALAIESAAIRIGGGTAGTQAIETVNLNVFGGSAGVTLINPILGVSGMTTLNLNTTAVATVTFSGAIMADLGSSFTTIGLSQVDNIANMTLGSQINRTAATVQGYTLNMGSGNDVINSRNYIALTGAAALATQMAANGAQYNNISLSDGGADRIVVSLAGLAAISSFSKINVSGFGIGDTLQFTAVGWAAIVTMTGVSAASALSSDIGLFFNGTDTLVFANSAASAAGDMNSAFVGLLAGADYSNFARWNLNAGGGTMTLVN</sequence>
<evidence type="ECO:0008006" key="3">
    <source>
        <dbReference type="Google" id="ProtNLM"/>
    </source>
</evidence>
<name>Q7V968_PROMM</name>
<dbReference type="HOGENOM" id="CLU_352271_0_0_3"/>
<evidence type="ECO:0000313" key="2">
    <source>
        <dbReference type="Proteomes" id="UP000001423"/>
    </source>
</evidence>
<proteinExistence type="predicted"/>
<dbReference type="KEGG" id="pmt:PMT_0090"/>
<dbReference type="AlphaFoldDB" id="Q7V968"/>
<dbReference type="EMBL" id="BX548175">
    <property type="protein sequence ID" value="CAE20265.1"/>
    <property type="molecule type" value="Genomic_DNA"/>
</dbReference>
<evidence type="ECO:0000313" key="1">
    <source>
        <dbReference type="EMBL" id="CAE20265.1"/>
    </source>
</evidence>